<feature type="transmembrane region" description="Helical" evidence="9">
    <location>
        <begin position="183"/>
        <end position="215"/>
    </location>
</feature>
<evidence type="ECO:0000256" key="5">
    <source>
        <dbReference type="ARBA" id="ARBA00022692"/>
    </source>
</evidence>
<keyword evidence="4 11" id="KW-0808">Transferase</keyword>
<feature type="region of interest" description="Disordered" evidence="8">
    <location>
        <begin position="1"/>
        <end position="28"/>
    </location>
</feature>
<keyword evidence="6 9" id="KW-1133">Transmembrane helix</keyword>
<feature type="domain" description="Glycosyltransferase RgtA/B/C/D-like" evidence="10">
    <location>
        <begin position="92"/>
        <end position="241"/>
    </location>
</feature>
<dbReference type="GO" id="GO:0016763">
    <property type="term" value="F:pentosyltransferase activity"/>
    <property type="evidence" value="ECO:0007669"/>
    <property type="project" value="TreeGrafter"/>
</dbReference>
<evidence type="ECO:0000259" key="10">
    <source>
        <dbReference type="Pfam" id="PF13231"/>
    </source>
</evidence>
<proteinExistence type="predicted"/>
<feature type="transmembrane region" description="Helical" evidence="9">
    <location>
        <begin position="267"/>
        <end position="295"/>
    </location>
</feature>
<evidence type="ECO:0000256" key="6">
    <source>
        <dbReference type="ARBA" id="ARBA00022989"/>
    </source>
</evidence>
<dbReference type="Proteomes" id="UP000280008">
    <property type="component" value="Unassembled WGS sequence"/>
</dbReference>
<dbReference type="GO" id="GO:0005886">
    <property type="term" value="C:plasma membrane"/>
    <property type="evidence" value="ECO:0007669"/>
    <property type="project" value="UniProtKB-SubCell"/>
</dbReference>
<feature type="transmembrane region" description="Helical" evidence="9">
    <location>
        <begin position="36"/>
        <end position="58"/>
    </location>
</feature>
<protein>
    <submittedName>
        <fullName evidence="11">Mannosyltransferase</fullName>
    </submittedName>
</protein>
<dbReference type="Pfam" id="PF13231">
    <property type="entry name" value="PMT_2"/>
    <property type="match status" value="1"/>
</dbReference>
<dbReference type="GO" id="GO:0010041">
    <property type="term" value="P:response to iron(III) ion"/>
    <property type="evidence" value="ECO:0007669"/>
    <property type="project" value="TreeGrafter"/>
</dbReference>
<feature type="transmembrane region" description="Helical" evidence="9">
    <location>
        <begin position="227"/>
        <end position="247"/>
    </location>
</feature>
<dbReference type="PANTHER" id="PTHR33908:SF3">
    <property type="entry name" value="UNDECAPRENYL PHOSPHATE-ALPHA-4-AMINO-4-DEOXY-L-ARABINOSE ARABINOSYL TRANSFERASE"/>
    <property type="match status" value="1"/>
</dbReference>
<comment type="caution">
    <text evidence="11">The sequence shown here is derived from an EMBL/GenBank/DDBJ whole genome shotgun (WGS) entry which is preliminary data.</text>
</comment>
<evidence type="ECO:0000313" key="12">
    <source>
        <dbReference type="Proteomes" id="UP000280008"/>
    </source>
</evidence>
<dbReference type="InterPro" id="IPR050297">
    <property type="entry name" value="LipidA_mod_glycosyltrf_83"/>
</dbReference>
<name>A0A495IKZ3_9MICO</name>
<keyword evidence="5 9" id="KW-0812">Transmembrane</keyword>
<evidence type="ECO:0000256" key="2">
    <source>
        <dbReference type="ARBA" id="ARBA00022475"/>
    </source>
</evidence>
<reference evidence="11 12" key="1">
    <citation type="submission" date="2018-10" db="EMBL/GenBank/DDBJ databases">
        <title>Sequencing the genomes of 1000 actinobacteria strains.</title>
        <authorList>
            <person name="Klenk H.-P."/>
        </authorList>
    </citation>
    <scope>NUCLEOTIDE SEQUENCE [LARGE SCALE GENOMIC DNA]</scope>
    <source>
        <strain evidence="11 12">DSM 17894</strain>
    </source>
</reference>
<evidence type="ECO:0000313" key="11">
    <source>
        <dbReference type="EMBL" id="RKR76657.1"/>
    </source>
</evidence>
<gene>
    <name evidence="11" type="ORF">C8E83_3834</name>
</gene>
<evidence type="ECO:0000256" key="4">
    <source>
        <dbReference type="ARBA" id="ARBA00022679"/>
    </source>
</evidence>
<keyword evidence="2" id="KW-1003">Cell membrane</keyword>
<accession>A0A495IKZ3</accession>
<feature type="transmembrane region" description="Helical" evidence="9">
    <location>
        <begin position="109"/>
        <end position="126"/>
    </location>
</feature>
<evidence type="ECO:0000256" key="9">
    <source>
        <dbReference type="SAM" id="Phobius"/>
    </source>
</evidence>
<evidence type="ECO:0000256" key="7">
    <source>
        <dbReference type="ARBA" id="ARBA00023136"/>
    </source>
</evidence>
<keyword evidence="3 11" id="KW-0328">Glycosyltransferase</keyword>
<feature type="transmembrane region" description="Helical" evidence="9">
    <location>
        <begin position="132"/>
        <end position="150"/>
    </location>
</feature>
<dbReference type="AlphaFoldDB" id="A0A495IKZ3"/>
<feature type="transmembrane region" description="Helical" evidence="9">
    <location>
        <begin position="364"/>
        <end position="384"/>
    </location>
</feature>
<keyword evidence="7 9" id="KW-0472">Membrane</keyword>
<dbReference type="OrthoDB" id="5318634at2"/>
<feature type="transmembrane region" description="Helical" evidence="9">
    <location>
        <begin position="331"/>
        <end position="352"/>
    </location>
</feature>
<organism evidence="11 12">
    <name type="scientific">Frondihabitans australicus</name>
    <dbReference type="NCBI Taxonomy" id="386892"/>
    <lineage>
        <taxon>Bacteria</taxon>
        <taxon>Bacillati</taxon>
        <taxon>Actinomycetota</taxon>
        <taxon>Actinomycetes</taxon>
        <taxon>Micrococcales</taxon>
        <taxon>Microbacteriaceae</taxon>
        <taxon>Frondihabitans</taxon>
    </lineage>
</organism>
<comment type="subcellular location">
    <subcellularLocation>
        <location evidence="1">Cell membrane</location>
        <topology evidence="1">Multi-pass membrane protein</topology>
    </subcellularLocation>
</comment>
<evidence type="ECO:0000256" key="8">
    <source>
        <dbReference type="SAM" id="MobiDB-lite"/>
    </source>
</evidence>
<sequence length="569" mass="60323">MTTYATRADTRVATGSHPAPSGPAPVERGGAADRRIGWLLGAVVFTAAFVLSWVPSLWGDEAASILSAERPLPSLFRMLGHVDAVHGTYYLFLHFWIDAFGASPLSVRLPAAIATGVAAAGLYFVARMLTTRPVAVVAVLIFAILPRTAAFNDEARSYAFGAAIAVWLLLLLLRLVARRTLAAGWWVAYGALLCLGVYTFLYFGLFVVVHAVLLARARVGRRVWRRWALATGAAVVAASPVVFFSVAERNQVAFLAGRSTDSPFSVLVTTFFTTTSLAVVSWGLVLVAVAFGVVAEVRRRRSARRFAARGGVGGPRAGAGERELDGLTRPLLPGATLVGVVWFVGPLILLLVGNLAIADYSPRYLSYSAAGGALLMALGLARLADVAALGLHRASALGAGAGLTSLGRRSARWFVVFGVASALVLALEAPVYAATRTPNAKNNSDWQQISEVIGKHAAAGEGVVFDDTVRPSRRTRLAMETYPAGFTGLTDLTIKTPVAAGDTWHDTAYSVDQALALGRFDGVRTVWLIDYAVGGKSDDHSLAALEAAGYRVVTTYSTHRSAIVELTRG</sequence>
<dbReference type="RefSeq" id="WP_121371606.1">
    <property type="nucleotide sequence ID" value="NZ_RBKS01000001.1"/>
</dbReference>
<feature type="transmembrane region" description="Helical" evidence="9">
    <location>
        <begin position="413"/>
        <end position="433"/>
    </location>
</feature>
<feature type="transmembrane region" description="Helical" evidence="9">
    <location>
        <begin position="157"/>
        <end position="177"/>
    </location>
</feature>
<keyword evidence="12" id="KW-1185">Reference proteome</keyword>
<dbReference type="EMBL" id="RBKS01000001">
    <property type="protein sequence ID" value="RKR76657.1"/>
    <property type="molecule type" value="Genomic_DNA"/>
</dbReference>
<evidence type="ECO:0000256" key="3">
    <source>
        <dbReference type="ARBA" id="ARBA00022676"/>
    </source>
</evidence>
<dbReference type="InterPro" id="IPR038731">
    <property type="entry name" value="RgtA/B/C-like"/>
</dbReference>
<evidence type="ECO:0000256" key="1">
    <source>
        <dbReference type="ARBA" id="ARBA00004651"/>
    </source>
</evidence>
<dbReference type="GO" id="GO:0009103">
    <property type="term" value="P:lipopolysaccharide biosynthetic process"/>
    <property type="evidence" value="ECO:0007669"/>
    <property type="project" value="UniProtKB-ARBA"/>
</dbReference>
<dbReference type="PANTHER" id="PTHR33908">
    <property type="entry name" value="MANNOSYLTRANSFERASE YKCB-RELATED"/>
    <property type="match status" value="1"/>
</dbReference>